<dbReference type="InterPro" id="IPR011624">
    <property type="entry name" value="Metal-dep_PHydrolase_7TM_extra"/>
</dbReference>
<dbReference type="STRING" id="84029.CROST_14530"/>
<dbReference type="Pfam" id="PF01966">
    <property type="entry name" value="HD"/>
    <property type="match status" value="1"/>
</dbReference>
<dbReference type="Pfam" id="PF07697">
    <property type="entry name" value="7TMR-HDED"/>
    <property type="match status" value="1"/>
</dbReference>
<evidence type="ECO:0000313" key="2">
    <source>
        <dbReference type="Proteomes" id="UP000190951"/>
    </source>
</evidence>
<protein>
    <submittedName>
        <fullName evidence="1">Cyclic-di-AMP phosphodiesterase PgpH</fullName>
        <ecNumber evidence="1">3.1.4.59</ecNumber>
    </submittedName>
</protein>
<keyword evidence="2" id="KW-1185">Reference proteome</keyword>
<dbReference type="InterPro" id="IPR006675">
    <property type="entry name" value="HDIG_dom"/>
</dbReference>
<dbReference type="KEGG" id="crw:CROST_018530"/>
<dbReference type="InterPro" id="IPR011621">
    <property type="entry name" value="Metal-dep_PHydrolase_7TM_intra"/>
</dbReference>
<proteinExistence type="predicted"/>
<keyword evidence="1" id="KW-0378">Hydrolase</keyword>
<dbReference type="PANTHER" id="PTHR36442">
    <property type="entry name" value="CYCLIC-DI-AMP PHOSPHODIESTERASE PGPH"/>
    <property type="match status" value="1"/>
</dbReference>
<dbReference type="Gene3D" id="1.10.3210.10">
    <property type="entry name" value="Hypothetical protein af1432"/>
    <property type="match status" value="1"/>
</dbReference>
<dbReference type="SUPFAM" id="SSF109604">
    <property type="entry name" value="HD-domain/PDEase-like"/>
    <property type="match status" value="1"/>
</dbReference>
<dbReference type="EC" id="3.1.4.59" evidence="1"/>
<dbReference type="SMART" id="SM00471">
    <property type="entry name" value="HDc"/>
    <property type="match status" value="1"/>
</dbReference>
<dbReference type="PANTHER" id="PTHR36442:SF1">
    <property type="entry name" value="CYCLIC-DI-AMP PHOSPHODIESTERASE PGPH"/>
    <property type="match status" value="1"/>
</dbReference>
<evidence type="ECO:0000313" key="1">
    <source>
        <dbReference type="EMBL" id="URZ11136.1"/>
    </source>
</evidence>
<organism evidence="1 2">
    <name type="scientific">Clostridium felsineum</name>
    <dbReference type="NCBI Taxonomy" id="36839"/>
    <lineage>
        <taxon>Bacteria</taxon>
        <taxon>Bacillati</taxon>
        <taxon>Bacillota</taxon>
        <taxon>Clostridia</taxon>
        <taxon>Eubacteriales</taxon>
        <taxon>Clostridiaceae</taxon>
        <taxon>Clostridium</taxon>
    </lineage>
</organism>
<dbReference type="GO" id="GO:0106409">
    <property type="term" value="F:cyclic-di-AMP phosphodiesterase activity"/>
    <property type="evidence" value="ECO:0007669"/>
    <property type="project" value="UniProtKB-EC"/>
</dbReference>
<dbReference type="RefSeq" id="WP_077833421.1">
    <property type="nucleotide sequence ID" value="NZ_CP096983.1"/>
</dbReference>
<reference evidence="1 2" key="1">
    <citation type="submission" date="2022-04" db="EMBL/GenBank/DDBJ databases">
        <title>Genome sequence of C. roseum typestrain.</title>
        <authorList>
            <person name="Poehlein A."/>
            <person name="Schoch T."/>
            <person name="Duerre P."/>
            <person name="Daniel R."/>
        </authorList>
    </citation>
    <scope>NUCLEOTIDE SEQUENCE [LARGE SCALE GENOMIC DNA]</scope>
    <source>
        <strain evidence="1 2">DSM 7320</strain>
    </source>
</reference>
<dbReference type="InterPro" id="IPR003607">
    <property type="entry name" value="HD/PDEase_dom"/>
</dbReference>
<dbReference type="CDD" id="cd00077">
    <property type="entry name" value="HDc"/>
    <property type="match status" value="1"/>
</dbReference>
<name>A0A1S8MAQ6_9CLOT</name>
<sequence>MKIVQLMKKEKSIKVMTFLCAFIIIYGILLTAIDTRKYSLKEGDIAKSDIKATRDVNDEVATQERRRQAVNSVGLQYDKNTEIVNNVIDNINNDFTIMNKIKDENIDNNAKVNQLKSSLKADIGDSNINIILSTNKDDLKDLQQFIVKTMKDIYDGEIRDGDSADIKKAQNSIADEFSRGKLSKDTTELGIAIADFYVQPNMFFDSKKTEEIKNEVSKKVENVVIKKDQIIVKEGEPVTANEISVLEDLALLNNSNGQSWYIYLTLALAVIIVLFLQIYYIYRYYKEIYKDNKKIIMLCSLNIISIILARAVLVISPFLIPLACSPMLMILLMDSRISLLESILNCIFIALACKFNVEVTILALMSSVVAFMTFRKMKKRNDTIYAAVFIAVVNAAISFSIGFLVSSNLIDNLTKSGFAFIGGILSAILTIGFLPIFESVFDVVTDVKLLELSDPNHPLIKKLLMEAPGTYHHSIIVANIAEAAVERVGGNALLTRVAAYYHDVGKLKRPYFFKENQVGGKNPHDKINPNLSALVIISHVKDGVDIAKEYNIPQIIQDTIEQHHGTTLVKYFYITLKNKSENPEDIKEENFRYPGPIPRSKETAIIMLADSVEAAVRSIQEPTRGKIEEMINNIIEARLNDGQLNQCELTLHDIEKIRKAFLKSLLGIYHQRIEYPTDKSVIKQKKGEEGKVKKEIK</sequence>
<dbReference type="Pfam" id="PF07698">
    <property type="entry name" value="7TM-7TMR_HD"/>
    <property type="match status" value="1"/>
</dbReference>
<dbReference type="NCBIfam" id="TIGR00277">
    <property type="entry name" value="HDIG"/>
    <property type="match status" value="1"/>
</dbReference>
<dbReference type="EMBL" id="CP096983">
    <property type="protein sequence ID" value="URZ11136.1"/>
    <property type="molecule type" value="Genomic_DNA"/>
</dbReference>
<dbReference type="Proteomes" id="UP000190951">
    <property type="component" value="Chromosome"/>
</dbReference>
<dbReference type="AlphaFoldDB" id="A0A1S8MAQ6"/>
<dbReference type="GO" id="GO:0016787">
    <property type="term" value="F:hydrolase activity"/>
    <property type="evidence" value="ECO:0007669"/>
    <property type="project" value="UniProtKB-KW"/>
</dbReference>
<accession>A0A1S8MAQ6</accession>
<dbReference type="InterPro" id="IPR006674">
    <property type="entry name" value="HD_domain"/>
</dbReference>
<gene>
    <name evidence="1" type="primary">pgpH</name>
    <name evidence="1" type="ORF">CROST_018530</name>
</gene>
<dbReference type="InterPro" id="IPR052722">
    <property type="entry name" value="PgpH_phosphodiesterase"/>
</dbReference>